<proteinExistence type="predicted"/>
<sequence>MKKMRHVCLLALLATLLAGCNAALQRGLVGPVYVSTARPAISLTVKDMPLIAGGQGQCNLTWTSALGGLPVSVWLAAYGQGTLQSPLAIVAQAELPQHWYWNSDSTPPFSVDHATEVIGDTEFSASTFIVDSSHDPFSLLAGVQPDTPPVRWLVRSFTSRFNFNLDKVILEYREPLPEQMAFLDVLTIAQTDQLKAFEQRARNTFVVGGIPENLNGLADPYLKNVRWQFMDQRFLGTVSQSDNFKVN</sequence>
<dbReference type="InterPro" id="IPR032323">
    <property type="entry name" value="DUF4851"/>
</dbReference>
<evidence type="ECO:0000256" key="1">
    <source>
        <dbReference type="SAM" id="SignalP"/>
    </source>
</evidence>
<organism evidence="2">
    <name type="scientific">uncultured Desulfovibrio sp</name>
    <dbReference type="NCBI Taxonomy" id="167968"/>
    <lineage>
        <taxon>Bacteria</taxon>
        <taxon>Pseudomonadati</taxon>
        <taxon>Thermodesulfobacteriota</taxon>
        <taxon>Desulfovibrionia</taxon>
        <taxon>Desulfovibrionales</taxon>
        <taxon>Desulfovibrionaceae</taxon>
        <taxon>Desulfovibrio</taxon>
        <taxon>environmental samples</taxon>
    </lineage>
</organism>
<evidence type="ECO:0008006" key="3">
    <source>
        <dbReference type="Google" id="ProtNLM"/>
    </source>
</evidence>
<keyword evidence="1" id="KW-0732">Signal</keyword>
<feature type="chain" id="PRO_5012532880" description="Lipoprotein" evidence="1">
    <location>
        <begin position="23"/>
        <end position="247"/>
    </location>
</feature>
<evidence type="ECO:0000313" key="2">
    <source>
        <dbReference type="EMBL" id="SCM70331.1"/>
    </source>
</evidence>
<dbReference type="RefSeq" id="WP_179979250.1">
    <property type="nucleotide sequence ID" value="NZ_LT608333.1"/>
</dbReference>
<protein>
    <recommendedName>
        <fullName evidence="3">Lipoprotein</fullName>
    </recommendedName>
</protein>
<dbReference type="Pfam" id="PF16143">
    <property type="entry name" value="DUF4851"/>
    <property type="match status" value="1"/>
</dbReference>
<accession>A0A212KYE4</accession>
<dbReference type="PROSITE" id="PS51257">
    <property type="entry name" value="PROKAR_LIPOPROTEIN"/>
    <property type="match status" value="1"/>
</dbReference>
<name>A0A212KYE4_9BACT</name>
<dbReference type="EMBL" id="FMJC01000001">
    <property type="protein sequence ID" value="SCM70331.1"/>
    <property type="molecule type" value="Genomic_DNA"/>
</dbReference>
<dbReference type="AlphaFoldDB" id="A0A212KYE4"/>
<gene>
    <name evidence="2" type="ORF">KL86DES1_10339</name>
</gene>
<reference evidence="2" key="1">
    <citation type="submission" date="2016-08" db="EMBL/GenBank/DDBJ databases">
        <authorList>
            <person name="Seilhamer J.J."/>
        </authorList>
    </citation>
    <scope>NUCLEOTIDE SEQUENCE</scope>
    <source>
        <strain evidence="2">86-1</strain>
    </source>
</reference>
<feature type="signal peptide" evidence="1">
    <location>
        <begin position="1"/>
        <end position="22"/>
    </location>
</feature>